<dbReference type="Proteomes" id="UP000441162">
    <property type="component" value="Unassembled WGS sequence"/>
</dbReference>
<evidence type="ECO:0000313" key="1">
    <source>
        <dbReference type="EMBL" id="KAA5386671.1"/>
    </source>
</evidence>
<gene>
    <name evidence="3" type="ORF">F2Y51_03930</name>
    <name evidence="2" type="ORF">F2Y58_07670</name>
    <name evidence="1" type="ORF">F2Y61_02280</name>
</gene>
<evidence type="ECO:0000313" key="3">
    <source>
        <dbReference type="EMBL" id="KAA5407391.1"/>
    </source>
</evidence>
<dbReference type="Proteomes" id="UP000481616">
    <property type="component" value="Unassembled WGS sequence"/>
</dbReference>
<evidence type="ECO:0000313" key="6">
    <source>
        <dbReference type="Proteomes" id="UP000481616"/>
    </source>
</evidence>
<evidence type="ECO:0000313" key="2">
    <source>
        <dbReference type="EMBL" id="KAA5399472.1"/>
    </source>
</evidence>
<sequence>MILPPNTRTLKGQSYSTKRWANLAWPKGSKLSGFSSIFQYFQIISEQLGQYTSLIYPGSRWIHRSGKGLEKFGLMQMNDSHLMLLEFFPCSTDIFKDVAIADGLSIVLKDMNKTQSGFKYVYSKNGNKIEIDADCPGDTLFSLNPRDVEITKKLDAIISKYACLHDSVLSQKLFGIESDFVEKNPSLVREYNDGDYFNLDVEIKLFTNDKAGKSGRARWYVANKNVISSGIEHLERWKVIVSSANAGGQKRSNQIAVIDNHSAFGRSRVALKTFETEKEAYNFFKYATSEIIRFAFLMTDESLTSLAKKVPDLLDYTDNNGLIDYNGDVNGQLYKLFGMDNAQQQYIKEVLSTKIN</sequence>
<dbReference type="AlphaFoldDB" id="A0A4R4I2L7"/>
<evidence type="ECO:0000313" key="4">
    <source>
        <dbReference type="Proteomes" id="UP000347681"/>
    </source>
</evidence>
<comment type="caution">
    <text evidence="1">The sequence shown here is derived from an EMBL/GenBank/DDBJ whole genome shotgun (WGS) entry which is preliminary data.</text>
</comment>
<name>A0A4R4I2L7_9BACT</name>
<accession>A0A4R4I2L7</accession>
<dbReference type="Proteomes" id="UP000347681">
    <property type="component" value="Unassembled WGS sequence"/>
</dbReference>
<evidence type="ECO:0000313" key="5">
    <source>
        <dbReference type="Proteomes" id="UP000441162"/>
    </source>
</evidence>
<dbReference type="EMBL" id="VVZA01000002">
    <property type="protein sequence ID" value="KAA5407391.1"/>
    <property type="molecule type" value="Genomic_DNA"/>
</dbReference>
<dbReference type="EMBL" id="VVZB01000001">
    <property type="protein sequence ID" value="KAA5386671.1"/>
    <property type="molecule type" value="Genomic_DNA"/>
</dbReference>
<dbReference type="EMBL" id="VVYY01000005">
    <property type="protein sequence ID" value="KAA5399472.1"/>
    <property type="molecule type" value="Genomic_DNA"/>
</dbReference>
<proteinExistence type="predicted"/>
<organism evidence="1 4">
    <name type="scientific">Phocaeicola dorei</name>
    <dbReference type="NCBI Taxonomy" id="357276"/>
    <lineage>
        <taxon>Bacteria</taxon>
        <taxon>Pseudomonadati</taxon>
        <taxon>Bacteroidota</taxon>
        <taxon>Bacteroidia</taxon>
        <taxon>Bacteroidales</taxon>
        <taxon>Bacteroidaceae</taxon>
        <taxon>Phocaeicola</taxon>
    </lineage>
</organism>
<reference evidence="4 5" key="1">
    <citation type="journal article" date="2019" name="Nat. Med.">
        <title>A library of human gut bacterial isolates paired with longitudinal multiomics data enables mechanistic microbiome research.</title>
        <authorList>
            <person name="Poyet M."/>
            <person name="Groussin M."/>
            <person name="Gibbons S.M."/>
            <person name="Avila-Pacheco J."/>
            <person name="Jiang X."/>
            <person name="Kearney S.M."/>
            <person name="Perrotta A.R."/>
            <person name="Berdy B."/>
            <person name="Zhao S."/>
            <person name="Lieberman T.D."/>
            <person name="Swanson P.K."/>
            <person name="Smith M."/>
            <person name="Roesemann S."/>
            <person name="Alexander J.E."/>
            <person name="Rich S.A."/>
            <person name="Livny J."/>
            <person name="Vlamakis H."/>
            <person name="Clish C."/>
            <person name="Bullock K."/>
            <person name="Deik A."/>
            <person name="Scott J."/>
            <person name="Pierce K.A."/>
            <person name="Xavier R.J."/>
            <person name="Alm E.J."/>
        </authorList>
    </citation>
    <scope>NUCLEOTIDE SEQUENCE [LARGE SCALE GENOMIC DNA]</scope>
    <source>
        <strain evidence="2 6">BIOML-A1</strain>
        <strain evidence="3 5">BIOML-A4</strain>
        <strain evidence="1 4">BIOML-A5</strain>
    </source>
</reference>
<protein>
    <submittedName>
        <fullName evidence="1">Uncharacterized protein</fullName>
    </submittedName>
</protein>